<dbReference type="CDD" id="cd04059">
    <property type="entry name" value="Peptidases_S8_Protein_convertases_Kexins_Furin-like"/>
    <property type="match status" value="1"/>
</dbReference>
<feature type="compositionally biased region" description="Low complexity" evidence="11">
    <location>
        <begin position="641"/>
        <end position="672"/>
    </location>
</feature>
<dbReference type="Pfam" id="PF01483">
    <property type="entry name" value="P_proprotein"/>
    <property type="match status" value="1"/>
</dbReference>
<dbReference type="OrthoDB" id="300641at2759"/>
<evidence type="ECO:0000256" key="1">
    <source>
        <dbReference type="ARBA" id="ARBA00005325"/>
    </source>
</evidence>
<keyword evidence="12" id="KW-0472">Membrane</keyword>
<dbReference type="InterPro" id="IPR022398">
    <property type="entry name" value="Peptidase_S8_His-AS"/>
</dbReference>
<dbReference type="PANTHER" id="PTHR42884:SF14">
    <property type="entry name" value="NEUROENDOCRINE CONVERTASE 1"/>
    <property type="match status" value="1"/>
</dbReference>
<dbReference type="Gene3D" id="3.30.70.850">
    <property type="entry name" value="Peptidase S8, pro-domain"/>
    <property type="match status" value="1"/>
</dbReference>
<dbReference type="Gene3D" id="3.40.50.200">
    <property type="entry name" value="Peptidase S8/S53 domain"/>
    <property type="match status" value="1"/>
</dbReference>
<dbReference type="PROSITE" id="PS00137">
    <property type="entry name" value="SUBTILASE_HIS"/>
    <property type="match status" value="1"/>
</dbReference>
<dbReference type="PRINTS" id="PR00723">
    <property type="entry name" value="SUBTILISIN"/>
</dbReference>
<protein>
    <recommendedName>
        <fullName evidence="13">P/Homo B domain-containing protein</fullName>
    </recommendedName>
</protein>
<feature type="active site" description="Charge relay system" evidence="9 10">
    <location>
        <position position="256"/>
    </location>
</feature>
<evidence type="ECO:0000256" key="3">
    <source>
        <dbReference type="ARBA" id="ARBA00022729"/>
    </source>
</evidence>
<feature type="transmembrane region" description="Helical" evidence="12">
    <location>
        <begin position="681"/>
        <end position="704"/>
    </location>
</feature>
<dbReference type="Pfam" id="PF16470">
    <property type="entry name" value="S8_pro-domain"/>
    <property type="match status" value="1"/>
</dbReference>
<dbReference type="PROSITE" id="PS00138">
    <property type="entry name" value="SUBTILASE_SER"/>
    <property type="match status" value="1"/>
</dbReference>
<dbReference type="GO" id="GO:0005802">
    <property type="term" value="C:trans-Golgi network"/>
    <property type="evidence" value="ECO:0007669"/>
    <property type="project" value="EnsemblFungi"/>
</dbReference>
<dbReference type="GO" id="GO:0004252">
    <property type="term" value="F:serine-type endopeptidase activity"/>
    <property type="evidence" value="ECO:0007669"/>
    <property type="project" value="UniProtKB-UniRule"/>
</dbReference>
<evidence type="ECO:0000256" key="7">
    <source>
        <dbReference type="ARBA" id="ARBA00023145"/>
    </source>
</evidence>
<dbReference type="AlphaFoldDB" id="A0A139ATH1"/>
<dbReference type="GO" id="GO:0007323">
    <property type="term" value="P:peptide pheromone maturation"/>
    <property type="evidence" value="ECO:0007669"/>
    <property type="project" value="EnsemblFungi"/>
</dbReference>
<dbReference type="PROSITE" id="PS51892">
    <property type="entry name" value="SUBTILASE"/>
    <property type="match status" value="1"/>
</dbReference>
<dbReference type="PANTHER" id="PTHR42884">
    <property type="entry name" value="PROPROTEIN CONVERTASE SUBTILISIN/KEXIN-RELATED"/>
    <property type="match status" value="1"/>
</dbReference>
<dbReference type="Proteomes" id="UP000070544">
    <property type="component" value="Unassembled WGS sequence"/>
</dbReference>
<dbReference type="SUPFAM" id="SSF52743">
    <property type="entry name" value="Subtilisin-like"/>
    <property type="match status" value="1"/>
</dbReference>
<keyword evidence="7" id="KW-0865">Zymogen</keyword>
<keyword evidence="8" id="KW-0325">Glycoprotein</keyword>
<feature type="region of interest" description="Disordered" evidence="11">
    <location>
        <begin position="640"/>
        <end position="677"/>
    </location>
</feature>
<feature type="domain" description="P/Homo B" evidence="13">
    <location>
        <begin position="501"/>
        <end position="642"/>
    </location>
</feature>
<dbReference type="InterPro" id="IPR023828">
    <property type="entry name" value="Peptidase_S8_Ser-AS"/>
</dbReference>
<dbReference type="InterPro" id="IPR015500">
    <property type="entry name" value="Peptidase_S8_subtilisin-rel"/>
</dbReference>
<evidence type="ECO:0000313" key="14">
    <source>
        <dbReference type="EMBL" id="KXS19863.1"/>
    </source>
</evidence>
<dbReference type="InterPro" id="IPR000209">
    <property type="entry name" value="Peptidase_S8/S53_dom"/>
</dbReference>
<evidence type="ECO:0000256" key="8">
    <source>
        <dbReference type="ARBA" id="ARBA00023180"/>
    </source>
</evidence>
<evidence type="ECO:0000256" key="5">
    <source>
        <dbReference type="ARBA" id="ARBA00022825"/>
    </source>
</evidence>
<dbReference type="SUPFAM" id="SSF54897">
    <property type="entry name" value="Protease propeptides/inhibitors"/>
    <property type="match status" value="1"/>
</dbReference>
<keyword evidence="4 10" id="KW-0378">Hydrolase</keyword>
<dbReference type="InterPro" id="IPR034182">
    <property type="entry name" value="Kexin/furin"/>
</dbReference>
<keyword evidence="6" id="KW-0106">Calcium</keyword>
<evidence type="ECO:0000259" key="13">
    <source>
        <dbReference type="PROSITE" id="PS51829"/>
    </source>
</evidence>
<sequence length="764" mass="83253">MLDDGKSSNGIAAFADARPGYRRPLRSFQDMLHLLTFFLAAHSTHSAEGSRHPHVMDHANYDYFAVELQNWEQLQPQNCHDQASELATELGMVNMGQIGHVRGHYLFEAAKPENIIGRRRAAGASSSGNLSNHPKVRYQARQVPKRRLFKRNAYEPDVLDFVWKSRLSINDPGAQKQWHWYNRESSQRGNDLNITGVWLQGVTGKNVTVAIIDDGLDYLSPDLKGNFFREGSWDFNGGKNGSQGQLPTPVLSDDRHGTRCAGEIAAMKNDVCGVGAAWDAKVAGDITEADEAAAITFGYQQNQIYSCSWGPADDGAAAEGPPDIVAKAFEEGIRNGRGGLGSIYVFASGNGGGFKDNCNYDGYTNSIWTITIGAIDRENEHPTYAESCTALMAVTYSSSGHGGSYIFTTDVGEQGVCTEGHGGTSAAAPIASGILALVLSVRPDLSWRDVQRLVLETAVPFKSDDESWTRTAARRPYSVKFGYGKLDAYAIVERARTWTNIGPQTMFKPPTQTVGKEIPDDGTKLETMIAITAKALKEAQLIFVEHITVTVNIDHSRRGELNILLTSPSGIVSELGSPRPYDVSTDGLRNWTFSSVKHWDEDAVGLWTLSVIDTVHGEKDPKESHKGSLLDWTLTIWGEGSSSSTKPSITSTTSLATPTTLPSPTTTSTPSVEPAPPSKGLAPGAIFGIVLLVGVLLVGGVLAFRWFRRRREHSDLYQFQELGTADPDIDGAFFSDDFANDFGTKGTDLDDFLDEDDDEDTALR</sequence>
<organism evidence="14 15">
    <name type="scientific">Gonapodya prolifera (strain JEL478)</name>
    <name type="common">Monoblepharis prolifera</name>
    <dbReference type="NCBI Taxonomy" id="1344416"/>
    <lineage>
        <taxon>Eukaryota</taxon>
        <taxon>Fungi</taxon>
        <taxon>Fungi incertae sedis</taxon>
        <taxon>Chytridiomycota</taxon>
        <taxon>Chytridiomycota incertae sedis</taxon>
        <taxon>Monoblepharidomycetes</taxon>
        <taxon>Monoblepharidales</taxon>
        <taxon>Gonapodyaceae</taxon>
        <taxon>Gonapodya</taxon>
    </lineage>
</organism>
<dbReference type="InterPro" id="IPR002884">
    <property type="entry name" value="P_dom"/>
</dbReference>
<dbReference type="GO" id="GO:0016485">
    <property type="term" value="P:protein processing"/>
    <property type="evidence" value="ECO:0007669"/>
    <property type="project" value="EnsemblFungi"/>
</dbReference>
<evidence type="ECO:0000313" key="15">
    <source>
        <dbReference type="Proteomes" id="UP000070544"/>
    </source>
</evidence>
<accession>A0A139ATH1</accession>
<dbReference type="GO" id="GO:0000139">
    <property type="term" value="C:Golgi membrane"/>
    <property type="evidence" value="ECO:0007669"/>
    <property type="project" value="TreeGrafter"/>
</dbReference>
<keyword evidence="12" id="KW-1133">Transmembrane helix</keyword>
<keyword evidence="15" id="KW-1185">Reference proteome</keyword>
<dbReference type="InterPro" id="IPR038466">
    <property type="entry name" value="S8_pro-domain_sf"/>
</dbReference>
<comment type="similarity">
    <text evidence="1">Belongs to the peptidase S8 family. Furin subfamily.</text>
</comment>
<evidence type="ECO:0000256" key="9">
    <source>
        <dbReference type="PIRSR" id="PIRSR615500-1"/>
    </source>
</evidence>
<keyword evidence="2 10" id="KW-0645">Protease</keyword>
<feature type="active site" description="Charge relay system" evidence="9 10">
    <location>
        <position position="425"/>
    </location>
</feature>
<evidence type="ECO:0000256" key="6">
    <source>
        <dbReference type="ARBA" id="ARBA00022837"/>
    </source>
</evidence>
<dbReference type="STRING" id="1344416.A0A139ATH1"/>
<dbReference type="InterPro" id="IPR036852">
    <property type="entry name" value="Peptidase_S8/S53_dom_sf"/>
</dbReference>
<evidence type="ECO:0000256" key="10">
    <source>
        <dbReference type="PROSITE-ProRule" id="PRU01240"/>
    </source>
</evidence>
<name>A0A139ATH1_GONPJ</name>
<dbReference type="FunFam" id="2.60.120.260:FF:000026">
    <property type="entry name" value="proprotein convertase subtilisin/kexin type 7"/>
    <property type="match status" value="1"/>
</dbReference>
<evidence type="ECO:0000256" key="4">
    <source>
        <dbReference type="ARBA" id="ARBA00022801"/>
    </source>
</evidence>
<proteinExistence type="inferred from homology"/>
<evidence type="ECO:0000256" key="12">
    <source>
        <dbReference type="SAM" id="Phobius"/>
    </source>
</evidence>
<dbReference type="OMA" id="LHHACTN"/>
<evidence type="ECO:0000256" key="11">
    <source>
        <dbReference type="SAM" id="MobiDB-lite"/>
    </source>
</evidence>
<evidence type="ECO:0000256" key="2">
    <source>
        <dbReference type="ARBA" id="ARBA00022670"/>
    </source>
</evidence>
<gene>
    <name evidence="14" type="ORF">M427DRAFT_41691</name>
</gene>
<dbReference type="PROSITE" id="PS51829">
    <property type="entry name" value="P_HOMO_B"/>
    <property type="match status" value="1"/>
</dbReference>
<dbReference type="InterPro" id="IPR008979">
    <property type="entry name" value="Galactose-bd-like_sf"/>
</dbReference>
<keyword evidence="3" id="KW-0732">Signal</keyword>
<keyword evidence="5 10" id="KW-0720">Serine protease</keyword>
<dbReference type="InterPro" id="IPR032815">
    <property type="entry name" value="S8_pro-domain"/>
</dbReference>
<reference evidence="14 15" key="1">
    <citation type="journal article" date="2015" name="Genome Biol. Evol.">
        <title>Phylogenomic analyses indicate that early fungi evolved digesting cell walls of algal ancestors of land plants.</title>
        <authorList>
            <person name="Chang Y."/>
            <person name="Wang S."/>
            <person name="Sekimoto S."/>
            <person name="Aerts A.L."/>
            <person name="Choi C."/>
            <person name="Clum A."/>
            <person name="LaButti K.M."/>
            <person name="Lindquist E.A."/>
            <person name="Yee Ngan C."/>
            <person name="Ohm R.A."/>
            <person name="Salamov A.A."/>
            <person name="Grigoriev I.V."/>
            <person name="Spatafora J.W."/>
            <person name="Berbee M.L."/>
        </authorList>
    </citation>
    <scope>NUCLEOTIDE SEQUENCE [LARGE SCALE GENOMIC DNA]</scope>
    <source>
        <strain evidence="14 15">JEL478</strain>
    </source>
</reference>
<dbReference type="EMBL" id="KQ965737">
    <property type="protein sequence ID" value="KXS19863.1"/>
    <property type="molecule type" value="Genomic_DNA"/>
</dbReference>
<dbReference type="Pfam" id="PF00082">
    <property type="entry name" value="Peptidase_S8"/>
    <property type="match status" value="1"/>
</dbReference>
<keyword evidence="12" id="KW-0812">Transmembrane</keyword>
<dbReference type="SUPFAM" id="SSF49785">
    <property type="entry name" value="Galactose-binding domain-like"/>
    <property type="match status" value="1"/>
</dbReference>
<feature type="active site" description="Charge relay system" evidence="9 10">
    <location>
        <position position="213"/>
    </location>
</feature>
<dbReference type="Gene3D" id="2.60.120.260">
    <property type="entry name" value="Galactose-binding domain-like"/>
    <property type="match status" value="1"/>
</dbReference>